<sequence>MSLEFVCPTGGLTFAVRPQASGPALMCVSGEYGDKDGDKVRVLILPAPASGVPSPDPSDSNCRDGEVVGQVWCVPNVPVPTCTPAGTALVVYGWVFDTAPVNPYDQSAEFTGQLRATGGNDCCAGCGSGSGAMMAPQFAQAAATLSAGKGVRVTVPDGPDAGHHSAAPTAQLTWQARVGTAVCEVKLCPTDGLLVRVDGKPVEATDVQYEPVSALLPGTVFGATGPVLVSQA</sequence>
<name>A0A517XXS8_9BACT</name>
<accession>A0A517XXS8</accession>
<evidence type="ECO:0000313" key="1">
    <source>
        <dbReference type="EMBL" id="QDU22330.1"/>
    </source>
</evidence>
<dbReference type="RefSeq" id="WP_145241982.1">
    <property type="nucleotide sequence ID" value="NZ_CP036273.1"/>
</dbReference>
<proteinExistence type="predicted"/>
<organism evidence="1 2">
    <name type="scientific">Urbifossiella limnaea</name>
    <dbReference type="NCBI Taxonomy" id="2528023"/>
    <lineage>
        <taxon>Bacteria</taxon>
        <taxon>Pseudomonadati</taxon>
        <taxon>Planctomycetota</taxon>
        <taxon>Planctomycetia</taxon>
        <taxon>Gemmatales</taxon>
        <taxon>Gemmataceae</taxon>
        <taxon>Urbifossiella</taxon>
    </lineage>
</organism>
<reference evidence="1 2" key="1">
    <citation type="submission" date="2019-02" db="EMBL/GenBank/DDBJ databases">
        <title>Deep-cultivation of Planctomycetes and their phenomic and genomic characterization uncovers novel biology.</title>
        <authorList>
            <person name="Wiegand S."/>
            <person name="Jogler M."/>
            <person name="Boedeker C."/>
            <person name="Pinto D."/>
            <person name="Vollmers J."/>
            <person name="Rivas-Marin E."/>
            <person name="Kohn T."/>
            <person name="Peeters S.H."/>
            <person name="Heuer A."/>
            <person name="Rast P."/>
            <person name="Oberbeckmann S."/>
            <person name="Bunk B."/>
            <person name="Jeske O."/>
            <person name="Meyerdierks A."/>
            <person name="Storesund J.E."/>
            <person name="Kallscheuer N."/>
            <person name="Luecker S."/>
            <person name="Lage O.M."/>
            <person name="Pohl T."/>
            <person name="Merkel B.J."/>
            <person name="Hornburger P."/>
            <person name="Mueller R.-W."/>
            <person name="Bruemmer F."/>
            <person name="Labrenz M."/>
            <person name="Spormann A.M."/>
            <person name="Op den Camp H."/>
            <person name="Overmann J."/>
            <person name="Amann R."/>
            <person name="Jetten M.S.M."/>
            <person name="Mascher T."/>
            <person name="Medema M.H."/>
            <person name="Devos D.P."/>
            <person name="Kaster A.-K."/>
            <person name="Ovreas L."/>
            <person name="Rohde M."/>
            <person name="Galperin M.Y."/>
            <person name="Jogler C."/>
        </authorList>
    </citation>
    <scope>NUCLEOTIDE SEQUENCE [LARGE SCALE GENOMIC DNA]</scope>
    <source>
        <strain evidence="1 2">ETA_A1</strain>
    </source>
</reference>
<protein>
    <submittedName>
        <fullName evidence="1">Uncharacterized protein</fullName>
    </submittedName>
</protein>
<gene>
    <name evidence="1" type="ORF">ETAA1_43080</name>
</gene>
<dbReference type="EMBL" id="CP036273">
    <property type="protein sequence ID" value="QDU22330.1"/>
    <property type="molecule type" value="Genomic_DNA"/>
</dbReference>
<evidence type="ECO:0000313" key="2">
    <source>
        <dbReference type="Proteomes" id="UP000319576"/>
    </source>
</evidence>
<dbReference type="KEGG" id="uli:ETAA1_43080"/>
<dbReference type="AlphaFoldDB" id="A0A517XXS8"/>
<dbReference type="Proteomes" id="UP000319576">
    <property type="component" value="Chromosome"/>
</dbReference>
<keyword evidence="2" id="KW-1185">Reference proteome</keyword>